<sequence length="479" mass="53327">MKIAKNFIYNTSYQILVLLLPLVTVPYIARVLGPEGVGAKSYTFSIVQYFILIAILGLDAYGIREVAKVKDNRKKLSETFKSLFILRVMTVSVAFILFCLFMYWNTEFISLFWIQSLYIVIVASDVAWLFMGLEQFKKIVIRNTITKLAGLIAIFMFVKQKEDLPLYIIILIISQVAGQVTLFPYIPKYIDRVKVSCLSVIKHLKPTLAIFITQLAMQVYLVLNRTLLGIYSTTSEVGIFDSSYKIISIALALMTSISTVMLPRISALVSEGEHATVRLFLNRTLSITLLFAVGLMFGIAGISGNFMGWFLGAGFTGAGSVLVLLTPVILFLAWGSIIGNQFLLPMNRMRGYSIAVCSGLFVNVIINVLLIPQYGAQGAAVATSISEGVVLLAMMIIVRESLDQWVWLKELPLLIIAGGVMVSALLVMNKLPIQPVGLTFLQIIVGIGIYLVILYLFKTKTLNWLLDKISIVINKRRQK</sequence>
<keyword evidence="2" id="KW-1003">Cell membrane</keyword>
<dbReference type="EMBL" id="OUNC01000067">
    <property type="protein sequence ID" value="SPP30201.1"/>
    <property type="molecule type" value="Genomic_DNA"/>
</dbReference>
<dbReference type="PANTHER" id="PTHR30250:SF11">
    <property type="entry name" value="O-ANTIGEN TRANSPORTER-RELATED"/>
    <property type="match status" value="1"/>
</dbReference>
<feature type="transmembrane region" description="Helical" evidence="6">
    <location>
        <begin position="309"/>
        <end position="339"/>
    </location>
</feature>
<evidence type="ECO:0000313" key="8">
    <source>
        <dbReference type="Proteomes" id="UP000270190"/>
    </source>
</evidence>
<keyword evidence="5 6" id="KW-0472">Membrane</keyword>
<feature type="transmembrane region" description="Helical" evidence="6">
    <location>
        <begin position="164"/>
        <end position="186"/>
    </location>
</feature>
<dbReference type="CDD" id="cd13128">
    <property type="entry name" value="MATE_Wzx_like"/>
    <property type="match status" value="1"/>
</dbReference>
<evidence type="ECO:0000313" key="7">
    <source>
        <dbReference type="EMBL" id="SPP30201.1"/>
    </source>
</evidence>
<feature type="transmembrane region" description="Helical" evidence="6">
    <location>
        <begin position="41"/>
        <end position="63"/>
    </location>
</feature>
<evidence type="ECO:0000256" key="4">
    <source>
        <dbReference type="ARBA" id="ARBA00022989"/>
    </source>
</evidence>
<keyword evidence="4 6" id="KW-1133">Transmembrane helix</keyword>
<feature type="transmembrane region" description="Helical" evidence="6">
    <location>
        <begin position="84"/>
        <end position="104"/>
    </location>
</feature>
<comment type="subcellular location">
    <subcellularLocation>
        <location evidence="1">Cell membrane</location>
        <topology evidence="1">Multi-pass membrane protein</topology>
    </subcellularLocation>
</comment>
<dbReference type="RefSeq" id="WP_120488064.1">
    <property type="nucleotide sequence ID" value="NZ_CBCPKC010000006.1"/>
</dbReference>
<evidence type="ECO:0000256" key="2">
    <source>
        <dbReference type="ARBA" id="ARBA00022475"/>
    </source>
</evidence>
<dbReference type="PANTHER" id="PTHR30250">
    <property type="entry name" value="PST FAMILY PREDICTED COLANIC ACID TRANSPORTER"/>
    <property type="match status" value="1"/>
</dbReference>
<feature type="transmembrane region" description="Helical" evidence="6">
    <location>
        <begin position="140"/>
        <end position="158"/>
    </location>
</feature>
<feature type="transmembrane region" description="Helical" evidence="6">
    <location>
        <begin position="351"/>
        <end position="371"/>
    </location>
</feature>
<accession>A0A2X0SEU9</accession>
<dbReference type="GO" id="GO:0005886">
    <property type="term" value="C:plasma membrane"/>
    <property type="evidence" value="ECO:0007669"/>
    <property type="project" value="UniProtKB-SubCell"/>
</dbReference>
<feature type="transmembrane region" description="Helical" evidence="6">
    <location>
        <begin position="207"/>
        <end position="223"/>
    </location>
</feature>
<keyword evidence="3 6" id="KW-0812">Transmembrane</keyword>
<gene>
    <name evidence="7" type="ORF">BTBSAS_70052</name>
</gene>
<dbReference type="Pfam" id="PF01943">
    <property type="entry name" value="Polysacc_synt"/>
    <property type="match status" value="1"/>
</dbReference>
<organism evidence="7 8">
    <name type="scientific">Brochothrix thermosphacta</name>
    <name type="common">Microbacterium thermosphactum</name>
    <dbReference type="NCBI Taxonomy" id="2756"/>
    <lineage>
        <taxon>Bacteria</taxon>
        <taxon>Bacillati</taxon>
        <taxon>Bacillota</taxon>
        <taxon>Bacilli</taxon>
        <taxon>Bacillales</taxon>
        <taxon>Listeriaceae</taxon>
        <taxon>Brochothrix</taxon>
    </lineage>
</organism>
<evidence type="ECO:0000256" key="5">
    <source>
        <dbReference type="ARBA" id="ARBA00023136"/>
    </source>
</evidence>
<feature type="transmembrane region" description="Helical" evidence="6">
    <location>
        <begin position="7"/>
        <end position="29"/>
    </location>
</feature>
<proteinExistence type="predicted"/>
<dbReference type="InterPro" id="IPR050833">
    <property type="entry name" value="Poly_Biosynth_Transport"/>
</dbReference>
<name>A0A2X0SEU9_BROTH</name>
<feature type="transmembrane region" description="Helical" evidence="6">
    <location>
        <begin position="243"/>
        <end position="263"/>
    </location>
</feature>
<evidence type="ECO:0000256" key="1">
    <source>
        <dbReference type="ARBA" id="ARBA00004651"/>
    </source>
</evidence>
<feature type="transmembrane region" description="Helical" evidence="6">
    <location>
        <begin position="440"/>
        <end position="457"/>
    </location>
</feature>
<feature type="transmembrane region" description="Helical" evidence="6">
    <location>
        <begin position="284"/>
        <end position="303"/>
    </location>
</feature>
<feature type="transmembrane region" description="Helical" evidence="6">
    <location>
        <begin position="110"/>
        <end position="133"/>
    </location>
</feature>
<reference evidence="8" key="1">
    <citation type="submission" date="2018-04" db="EMBL/GenBank/DDBJ databases">
        <authorList>
            <person name="Illikoud N."/>
        </authorList>
    </citation>
    <scope>NUCLEOTIDE SEQUENCE [LARGE SCALE GENOMIC DNA]</scope>
</reference>
<feature type="transmembrane region" description="Helical" evidence="6">
    <location>
        <begin position="377"/>
        <end position="398"/>
    </location>
</feature>
<feature type="transmembrane region" description="Helical" evidence="6">
    <location>
        <begin position="410"/>
        <end position="428"/>
    </location>
</feature>
<protein>
    <submittedName>
        <fullName evidence="7">Uncharacterized protein</fullName>
    </submittedName>
</protein>
<dbReference type="AlphaFoldDB" id="A0A2X0SEU9"/>
<evidence type="ECO:0000256" key="6">
    <source>
        <dbReference type="SAM" id="Phobius"/>
    </source>
</evidence>
<dbReference type="InterPro" id="IPR002797">
    <property type="entry name" value="Polysacc_synth"/>
</dbReference>
<evidence type="ECO:0000256" key="3">
    <source>
        <dbReference type="ARBA" id="ARBA00022692"/>
    </source>
</evidence>
<dbReference type="Proteomes" id="UP000270190">
    <property type="component" value="Unassembled WGS sequence"/>
</dbReference>